<dbReference type="PROSITE" id="PS01031">
    <property type="entry name" value="SHSP"/>
    <property type="match status" value="1"/>
</dbReference>
<dbReference type="PANTHER" id="PTHR11527">
    <property type="entry name" value="HEAT-SHOCK PROTEIN 20 FAMILY MEMBER"/>
    <property type="match status" value="1"/>
</dbReference>
<gene>
    <name evidence="5" type="ORF">ANIMEMIM_00052</name>
    <name evidence="6" type="ORF">LAKADJCE_00515</name>
</gene>
<dbReference type="Proteomes" id="UP000637195">
    <property type="component" value="Unassembled WGS sequence"/>
</dbReference>
<evidence type="ECO:0000256" key="2">
    <source>
        <dbReference type="RuleBase" id="RU003616"/>
    </source>
</evidence>
<feature type="domain" description="SHSP" evidence="3">
    <location>
        <begin position="74"/>
        <end position="187"/>
    </location>
</feature>
<evidence type="ECO:0000313" key="7">
    <source>
        <dbReference type="Proteomes" id="UP000637195"/>
    </source>
</evidence>
<dbReference type="InterPro" id="IPR002068">
    <property type="entry name" value="A-crystallin/Hsp20_dom"/>
</dbReference>
<proteinExistence type="inferred from homology"/>
<evidence type="ECO:0000256" key="1">
    <source>
        <dbReference type="PROSITE-ProRule" id="PRU00285"/>
    </source>
</evidence>
<dbReference type="Proteomes" id="UP000612009">
    <property type="component" value="Unassembled WGS sequence"/>
</dbReference>
<accession>A0A811T5X1</accession>
<organism evidence="5 7">
    <name type="scientific">Candidatus Argoarchaeum ethanivorans</name>
    <dbReference type="NCBI Taxonomy" id="2608793"/>
    <lineage>
        <taxon>Archaea</taxon>
        <taxon>Methanobacteriati</taxon>
        <taxon>Methanobacteriota</taxon>
        <taxon>Stenosarchaea group</taxon>
        <taxon>Methanomicrobia</taxon>
        <taxon>Methanosarcinales</taxon>
        <taxon>Methanosarcinales incertae sedis</taxon>
        <taxon>GOM Arc I cluster</taxon>
        <taxon>Candidatus Argoarchaeum</taxon>
    </lineage>
</organism>
<feature type="domain" description="CS" evidence="4">
    <location>
        <begin position="78"/>
        <end position="185"/>
    </location>
</feature>
<dbReference type="Gene3D" id="2.60.40.790">
    <property type="match status" value="1"/>
</dbReference>
<dbReference type="Pfam" id="PF00011">
    <property type="entry name" value="HSP20"/>
    <property type="match status" value="1"/>
</dbReference>
<sequence length="187" mass="21989">MTEEKKPIAKESEKQGNIEVVPKKKESSLWMRTPYELWGEMDRMFEDFTRNFGEMFWSPLSSGKRHVPFPWRTGAVTYREPHVDVLDTGKEFKLSAEFPGVPKENIEITVTDDAIELSAKAEKEEREEKKDYLRQERGYLEFYRKLVLPEEILPDKANAKLEHGLLEISLPKKEPKIEPKKHKLEIK</sequence>
<dbReference type="InterPro" id="IPR031107">
    <property type="entry name" value="Small_HSP"/>
</dbReference>
<reference evidence="5" key="1">
    <citation type="submission" date="2020-10" db="EMBL/GenBank/DDBJ databases">
        <authorList>
            <person name="Hahn C.J."/>
            <person name="Laso-Perez R."/>
            <person name="Vulcano F."/>
            <person name="Vaziourakis K.-M."/>
            <person name="Stokke R."/>
            <person name="Steen I.H."/>
            <person name="Teske A."/>
            <person name="Boetius A."/>
            <person name="Liebeke M."/>
            <person name="Amann R."/>
            <person name="Knittel K."/>
        </authorList>
    </citation>
    <scope>NUCLEOTIDE SEQUENCE</scope>
    <source>
        <strain evidence="6">Gfbio:e3339647-f889-4370-9287-4fb5cb688e4c:AG392J18_GoMArc1</strain>
        <strain evidence="5">Gfbio:e3339647-f889-4370-9287-4fb5cb688e4c:AG393N10_GoMArc1</strain>
    </source>
</reference>
<comment type="caution">
    <text evidence="5">The sequence shown here is derived from an EMBL/GenBank/DDBJ whole genome shotgun (WGS) entry which is preliminary data.</text>
</comment>
<name>A0A811T5X1_9EURY</name>
<dbReference type="CDD" id="cd06464">
    <property type="entry name" value="ACD_sHsps-like"/>
    <property type="match status" value="1"/>
</dbReference>
<dbReference type="InterPro" id="IPR008978">
    <property type="entry name" value="HSP20-like_chaperone"/>
</dbReference>
<dbReference type="EMBL" id="CAJHIR010000026">
    <property type="protein sequence ID" value="CAD6493443.1"/>
    <property type="molecule type" value="Genomic_DNA"/>
</dbReference>
<evidence type="ECO:0000259" key="3">
    <source>
        <dbReference type="PROSITE" id="PS01031"/>
    </source>
</evidence>
<evidence type="ECO:0000313" key="5">
    <source>
        <dbReference type="EMBL" id="CAD6490963.1"/>
    </source>
</evidence>
<evidence type="ECO:0000313" key="6">
    <source>
        <dbReference type="EMBL" id="CAD6493443.1"/>
    </source>
</evidence>
<dbReference type="PROSITE" id="PS51203">
    <property type="entry name" value="CS"/>
    <property type="match status" value="1"/>
</dbReference>
<protein>
    <submittedName>
        <fullName evidence="5">Hsp20/alpha crystallin family protein</fullName>
    </submittedName>
</protein>
<evidence type="ECO:0000259" key="4">
    <source>
        <dbReference type="PROSITE" id="PS51203"/>
    </source>
</evidence>
<dbReference type="InterPro" id="IPR007052">
    <property type="entry name" value="CS_dom"/>
</dbReference>
<comment type="similarity">
    <text evidence="1 2">Belongs to the small heat shock protein (HSP20) family.</text>
</comment>
<dbReference type="EMBL" id="CAJHIM010000001">
    <property type="protein sequence ID" value="CAD6490963.1"/>
    <property type="molecule type" value="Genomic_DNA"/>
</dbReference>
<dbReference type="AlphaFoldDB" id="A0A811T5X1"/>
<dbReference type="SUPFAM" id="SSF49764">
    <property type="entry name" value="HSP20-like chaperones"/>
    <property type="match status" value="1"/>
</dbReference>